<sequence>MGSNKHIFSLIFLSLILLLFSGGEASGQHMNFRPTKLFVFGDSYVDTGNHGRRLSFSWKDPYGITFPGKPAGRFSDGRVLTDFIAKYWGVKSPVPYRLKRLMPQHLKNGMNFAYGGTGVFDTWIPAPNMTTQIDLFQQLIKDKLYTATDLNYSVALVSVAGNDYSHYISNNGSTEGFPSFISSVVNQMRSNLKRIHELGVKKVAVGGLQPLGCLPRNTASSTFQRCNDTSNTLVAFHNSLLSQAVTKLNQEGKDHSTFILLNLYDSFMSVLNHPSTHNIQNQFQPCCIGVSSEYSCGNVDDNSVKKYSVCDDPKSAFFWDLVHPTQAGWHAVYNKLQTSNALQQILY</sequence>
<accession>A0ACB9PKB2</accession>
<gene>
    <name evidence="1" type="ORF">L6164_009648</name>
</gene>
<comment type="caution">
    <text evidence="1">The sequence shown here is derived from an EMBL/GenBank/DDBJ whole genome shotgun (WGS) entry which is preliminary data.</text>
</comment>
<evidence type="ECO:0000313" key="2">
    <source>
        <dbReference type="Proteomes" id="UP000828941"/>
    </source>
</evidence>
<protein>
    <submittedName>
        <fullName evidence="1">Uncharacterized protein</fullName>
    </submittedName>
</protein>
<name>A0ACB9PKB2_BAUVA</name>
<dbReference type="Proteomes" id="UP000828941">
    <property type="component" value="Chromosome 4"/>
</dbReference>
<reference evidence="1 2" key="1">
    <citation type="journal article" date="2022" name="DNA Res.">
        <title>Chromosomal-level genome assembly of the orchid tree Bauhinia variegata (Leguminosae; Cercidoideae) supports the allotetraploid origin hypothesis of Bauhinia.</title>
        <authorList>
            <person name="Zhong Y."/>
            <person name="Chen Y."/>
            <person name="Zheng D."/>
            <person name="Pang J."/>
            <person name="Liu Y."/>
            <person name="Luo S."/>
            <person name="Meng S."/>
            <person name="Qian L."/>
            <person name="Wei D."/>
            <person name="Dai S."/>
            <person name="Zhou R."/>
        </authorList>
    </citation>
    <scope>NUCLEOTIDE SEQUENCE [LARGE SCALE GENOMIC DNA]</scope>
    <source>
        <strain evidence="1">BV-YZ2020</strain>
    </source>
</reference>
<keyword evidence="2" id="KW-1185">Reference proteome</keyword>
<proteinExistence type="predicted"/>
<dbReference type="EMBL" id="CM039429">
    <property type="protein sequence ID" value="KAI4348988.1"/>
    <property type="molecule type" value="Genomic_DNA"/>
</dbReference>
<organism evidence="1 2">
    <name type="scientific">Bauhinia variegata</name>
    <name type="common">Purple orchid tree</name>
    <name type="synonym">Phanera variegata</name>
    <dbReference type="NCBI Taxonomy" id="167791"/>
    <lineage>
        <taxon>Eukaryota</taxon>
        <taxon>Viridiplantae</taxon>
        <taxon>Streptophyta</taxon>
        <taxon>Embryophyta</taxon>
        <taxon>Tracheophyta</taxon>
        <taxon>Spermatophyta</taxon>
        <taxon>Magnoliopsida</taxon>
        <taxon>eudicotyledons</taxon>
        <taxon>Gunneridae</taxon>
        <taxon>Pentapetalae</taxon>
        <taxon>rosids</taxon>
        <taxon>fabids</taxon>
        <taxon>Fabales</taxon>
        <taxon>Fabaceae</taxon>
        <taxon>Cercidoideae</taxon>
        <taxon>Cercideae</taxon>
        <taxon>Bauhiniinae</taxon>
        <taxon>Bauhinia</taxon>
    </lineage>
</organism>
<evidence type="ECO:0000313" key="1">
    <source>
        <dbReference type="EMBL" id="KAI4348988.1"/>
    </source>
</evidence>